<accession>A0A2T2X821</accession>
<dbReference type="SUPFAM" id="SSF144010">
    <property type="entry name" value="CofE-like"/>
    <property type="match status" value="1"/>
</dbReference>
<feature type="domain" description="Coenzyme F420:L-glutamate ligase-like" evidence="1">
    <location>
        <begin position="37"/>
        <end position="121"/>
    </location>
</feature>
<reference evidence="2 3" key="1">
    <citation type="journal article" date="2014" name="BMC Genomics">
        <title>Comparison of environmental and isolate Sulfobacillus genomes reveals diverse carbon, sulfur, nitrogen, and hydrogen metabolisms.</title>
        <authorList>
            <person name="Justice N.B."/>
            <person name="Norman A."/>
            <person name="Brown C.T."/>
            <person name="Singh A."/>
            <person name="Thomas B.C."/>
            <person name="Banfield J.F."/>
        </authorList>
    </citation>
    <scope>NUCLEOTIDE SEQUENCE [LARGE SCALE GENOMIC DNA]</scope>
    <source>
        <strain evidence="2">AMDSBA1</strain>
    </source>
</reference>
<dbReference type="Gene3D" id="3.30.1330.100">
    <property type="entry name" value="CofE-like"/>
    <property type="match status" value="1"/>
</dbReference>
<dbReference type="EMBL" id="PXYT01000008">
    <property type="protein sequence ID" value="PSR30650.1"/>
    <property type="molecule type" value="Genomic_DNA"/>
</dbReference>
<evidence type="ECO:0000313" key="3">
    <source>
        <dbReference type="Proteomes" id="UP000242699"/>
    </source>
</evidence>
<dbReference type="AlphaFoldDB" id="A0A2T2X821"/>
<sequence length="247" mass="27037">MADNPIHRDGYPDDGTGTWIEKPVMEIGNKRYLRYVIRTHLVKPGENLTRTLLPYCQNRVTTKDIVVIGEKVVAISEGRTVPLSHVKPGWSARFLSRYVRQLGYGLGLRRPETMEMAIREAGLPRIILAAGIGACGRILHRSGDFYRIAGRRVASIDGPGPTTIPPYDEYIVLAPCSGDRVANQLSKALKAGVAIVDVNDIGAEVLAASKNVDKNLVVNLLHDNPMGQGAQRTPMAVLRPTHWATGQ</sequence>
<protein>
    <recommendedName>
        <fullName evidence="1">Coenzyme F420:L-glutamate ligase-like domain-containing protein</fullName>
    </recommendedName>
</protein>
<organism evidence="2 3">
    <name type="scientific">Sulfobacillus benefaciens</name>
    <dbReference type="NCBI Taxonomy" id="453960"/>
    <lineage>
        <taxon>Bacteria</taxon>
        <taxon>Bacillati</taxon>
        <taxon>Bacillota</taxon>
        <taxon>Clostridia</taxon>
        <taxon>Eubacteriales</taxon>
        <taxon>Clostridiales Family XVII. Incertae Sedis</taxon>
        <taxon>Sulfobacillus</taxon>
    </lineage>
</organism>
<dbReference type="InterPro" id="IPR002847">
    <property type="entry name" value="F420-0_gamma-glut_ligase-dom"/>
</dbReference>
<proteinExistence type="predicted"/>
<evidence type="ECO:0000313" key="2">
    <source>
        <dbReference type="EMBL" id="PSR30650.1"/>
    </source>
</evidence>
<comment type="caution">
    <text evidence="2">The sequence shown here is derived from an EMBL/GenBank/DDBJ whole genome shotgun (WGS) entry which is preliminary data.</text>
</comment>
<name>A0A2T2X821_9FIRM</name>
<dbReference type="Pfam" id="PF01996">
    <property type="entry name" value="F420_ligase"/>
    <property type="match status" value="1"/>
</dbReference>
<evidence type="ECO:0000259" key="1">
    <source>
        <dbReference type="Pfam" id="PF01996"/>
    </source>
</evidence>
<dbReference type="Proteomes" id="UP000242699">
    <property type="component" value="Unassembled WGS sequence"/>
</dbReference>
<gene>
    <name evidence="2" type="ORF">C7B43_04985</name>
</gene>